<organism evidence="1 2">
    <name type="scientific">Paracidovorax konjaci</name>
    <dbReference type="NCBI Taxonomy" id="32040"/>
    <lineage>
        <taxon>Bacteria</taxon>
        <taxon>Pseudomonadati</taxon>
        <taxon>Pseudomonadota</taxon>
        <taxon>Betaproteobacteria</taxon>
        <taxon>Burkholderiales</taxon>
        <taxon>Comamonadaceae</taxon>
        <taxon>Paracidovorax</taxon>
    </lineage>
</organism>
<evidence type="ECO:0000313" key="2">
    <source>
        <dbReference type="Proteomes" id="UP000199517"/>
    </source>
</evidence>
<proteinExistence type="predicted"/>
<sequence length="158" mass="18316">MPIRNFIESINIKNYLTKGGFKNLINKSDLDYHSLRKEADEFWKSGKQTVITFDYEGSSANFTFSADEELIFETIDIFTREGIWSAIHNSNDASSLFKLLEIGFEKYSLHEELVILLHSELSLHYAEAGDSFELRKIAPTLPNLEKMREFLNKNRLSQ</sequence>
<dbReference type="Proteomes" id="UP000199517">
    <property type="component" value="Unassembled WGS sequence"/>
</dbReference>
<dbReference type="EMBL" id="FOMQ01000006">
    <property type="protein sequence ID" value="SFD82620.1"/>
    <property type="molecule type" value="Genomic_DNA"/>
</dbReference>
<name>A0A1I1VQ23_9BURK</name>
<gene>
    <name evidence="1" type="ORF">SAMN04489710_106342</name>
</gene>
<dbReference type="AlphaFoldDB" id="A0A1I1VQ23"/>
<reference evidence="2" key="1">
    <citation type="submission" date="2016-10" db="EMBL/GenBank/DDBJ databases">
        <authorList>
            <person name="Varghese N."/>
            <person name="Submissions S."/>
        </authorList>
    </citation>
    <scope>NUCLEOTIDE SEQUENCE [LARGE SCALE GENOMIC DNA]</scope>
    <source>
        <strain evidence="2">DSM 7481</strain>
    </source>
</reference>
<dbReference type="RefSeq" id="WP_139225700.1">
    <property type="nucleotide sequence ID" value="NZ_FOMQ01000006.1"/>
</dbReference>
<protein>
    <submittedName>
        <fullName evidence="1">Uncharacterized protein</fullName>
    </submittedName>
</protein>
<evidence type="ECO:0000313" key="1">
    <source>
        <dbReference type="EMBL" id="SFD82620.1"/>
    </source>
</evidence>
<keyword evidence="2" id="KW-1185">Reference proteome</keyword>
<accession>A0A1I1VQ23</accession>